<dbReference type="InterPro" id="IPR012337">
    <property type="entry name" value="RNaseH-like_sf"/>
</dbReference>
<dbReference type="SUPFAM" id="SSF53098">
    <property type="entry name" value="Ribonuclease H-like"/>
    <property type="match status" value="1"/>
</dbReference>
<name>K3W5L3_GLOUD</name>
<dbReference type="Pfam" id="PF13456">
    <property type="entry name" value="RVT_3"/>
    <property type="match status" value="1"/>
</dbReference>
<dbReference type="VEuPathDB" id="FungiDB:PYU1_G000254"/>
<dbReference type="GO" id="GO:0003676">
    <property type="term" value="F:nucleic acid binding"/>
    <property type="evidence" value="ECO:0007669"/>
    <property type="project" value="InterPro"/>
</dbReference>
<dbReference type="AlphaFoldDB" id="K3W5L3"/>
<dbReference type="GO" id="GO:0004523">
    <property type="term" value="F:RNA-DNA hybrid ribonuclease activity"/>
    <property type="evidence" value="ECO:0007669"/>
    <property type="project" value="InterPro"/>
</dbReference>
<feature type="domain" description="RNase H type-1" evidence="1">
    <location>
        <begin position="1"/>
        <end position="96"/>
    </location>
</feature>
<protein>
    <recommendedName>
        <fullName evidence="1">RNase H type-1 domain-containing protein</fullName>
    </recommendedName>
</protein>
<evidence type="ECO:0000313" key="3">
    <source>
        <dbReference type="Proteomes" id="UP000019132"/>
    </source>
</evidence>
<dbReference type="EMBL" id="GL376636">
    <property type="status" value="NOT_ANNOTATED_CDS"/>
    <property type="molecule type" value="Genomic_DNA"/>
</dbReference>
<dbReference type="PANTHER" id="PTHR47723:SF20">
    <property type="entry name" value="RNASE H TYPE-1 DOMAIN-CONTAINING PROTEIN"/>
    <property type="match status" value="1"/>
</dbReference>
<evidence type="ECO:0000313" key="2">
    <source>
        <dbReference type="EnsemblProtists" id="PYU1_T000254"/>
    </source>
</evidence>
<reference evidence="3" key="2">
    <citation type="submission" date="2010-04" db="EMBL/GenBank/DDBJ databases">
        <authorList>
            <person name="Buell R."/>
            <person name="Hamilton J."/>
            <person name="Hostetler J."/>
        </authorList>
    </citation>
    <scope>NUCLEOTIDE SEQUENCE [LARGE SCALE GENOMIC DNA]</scope>
    <source>
        <strain evidence="3">DAOM:BR144</strain>
    </source>
</reference>
<dbReference type="OMA" id="ANHILDW"/>
<dbReference type="eggNOG" id="ENOG502T3VR">
    <property type="taxonomic scope" value="Eukaryota"/>
</dbReference>
<dbReference type="InterPro" id="IPR002156">
    <property type="entry name" value="RNaseH_domain"/>
</dbReference>
<dbReference type="Proteomes" id="UP000019132">
    <property type="component" value="Unassembled WGS sequence"/>
</dbReference>
<dbReference type="EnsemblProtists" id="PYU1_T000254">
    <property type="protein sequence ID" value="PYU1_T000254"/>
    <property type="gene ID" value="PYU1_G000254"/>
</dbReference>
<dbReference type="InterPro" id="IPR036397">
    <property type="entry name" value="RNaseH_sf"/>
</dbReference>
<dbReference type="STRING" id="431595.K3W5L3"/>
<reference evidence="3" key="1">
    <citation type="journal article" date="2010" name="Genome Biol.">
        <title>Genome sequence of the necrotrophic plant pathogen Pythium ultimum reveals original pathogenicity mechanisms and effector repertoire.</title>
        <authorList>
            <person name="Levesque C.A."/>
            <person name="Brouwer H."/>
            <person name="Cano L."/>
            <person name="Hamilton J.P."/>
            <person name="Holt C."/>
            <person name="Huitema E."/>
            <person name="Raffaele S."/>
            <person name="Robideau G.P."/>
            <person name="Thines M."/>
            <person name="Win J."/>
            <person name="Zerillo M.M."/>
            <person name="Beakes G.W."/>
            <person name="Boore J.L."/>
            <person name="Busam D."/>
            <person name="Dumas B."/>
            <person name="Ferriera S."/>
            <person name="Fuerstenberg S.I."/>
            <person name="Gachon C.M."/>
            <person name="Gaulin E."/>
            <person name="Govers F."/>
            <person name="Grenville-Briggs L."/>
            <person name="Horner N."/>
            <person name="Hostetler J."/>
            <person name="Jiang R.H."/>
            <person name="Johnson J."/>
            <person name="Krajaejun T."/>
            <person name="Lin H."/>
            <person name="Meijer H.J."/>
            <person name="Moore B."/>
            <person name="Morris P."/>
            <person name="Phuntmart V."/>
            <person name="Puiu D."/>
            <person name="Shetty J."/>
            <person name="Stajich J.E."/>
            <person name="Tripathy S."/>
            <person name="Wawra S."/>
            <person name="van West P."/>
            <person name="Whitty B.R."/>
            <person name="Coutinho P.M."/>
            <person name="Henrissat B."/>
            <person name="Martin F."/>
            <person name="Thomas P.D."/>
            <person name="Tyler B.M."/>
            <person name="De Vries R.P."/>
            <person name="Kamoun S."/>
            <person name="Yandell M."/>
            <person name="Tisserat N."/>
            <person name="Buell C.R."/>
        </authorList>
    </citation>
    <scope>NUCLEOTIDE SEQUENCE</scope>
    <source>
        <strain evidence="3">DAOM:BR144</strain>
    </source>
</reference>
<keyword evidence="3" id="KW-1185">Reference proteome</keyword>
<dbReference type="InterPro" id="IPR053151">
    <property type="entry name" value="RNase_H-like"/>
</dbReference>
<organism evidence="2 3">
    <name type="scientific">Globisporangium ultimum (strain ATCC 200006 / CBS 805.95 / DAOM BR144)</name>
    <name type="common">Pythium ultimum</name>
    <dbReference type="NCBI Taxonomy" id="431595"/>
    <lineage>
        <taxon>Eukaryota</taxon>
        <taxon>Sar</taxon>
        <taxon>Stramenopiles</taxon>
        <taxon>Oomycota</taxon>
        <taxon>Peronosporomycetes</taxon>
        <taxon>Pythiales</taxon>
        <taxon>Pythiaceae</taxon>
        <taxon>Globisporangium</taxon>
    </lineage>
</organism>
<evidence type="ECO:0000259" key="1">
    <source>
        <dbReference type="PROSITE" id="PS50879"/>
    </source>
</evidence>
<dbReference type="PANTHER" id="PTHR47723">
    <property type="entry name" value="OS05G0353850 PROTEIN"/>
    <property type="match status" value="1"/>
</dbReference>
<accession>K3W5L3</accession>
<reference evidence="2" key="3">
    <citation type="submission" date="2015-02" db="UniProtKB">
        <authorList>
            <consortium name="EnsemblProtists"/>
        </authorList>
    </citation>
    <scope>IDENTIFICATION</scope>
    <source>
        <strain evidence="2">DAOM BR144</strain>
    </source>
</reference>
<dbReference type="HOGENOM" id="CLU_095977_4_0_1"/>
<dbReference type="PROSITE" id="PS50879">
    <property type="entry name" value="RNASE_H_1"/>
    <property type="match status" value="1"/>
</dbReference>
<dbReference type="InParanoid" id="K3W5L3"/>
<sequence>MAYGNPRATNNVAEYMGLIHGLRYAKQHSCEPLHIVGDSAMIIRQQLGHHSPNNKRLAALYFQSKRLADTMAISSWAHHYRAYNKMADLAANHAMDSSTSTQYAFPTSRRTGAELNERMEGDVQHWFDHRLREDGNDPVSRNDLAVSMGHLMRQYL</sequence>
<proteinExistence type="predicted"/>
<dbReference type="Gene3D" id="3.30.420.10">
    <property type="entry name" value="Ribonuclease H-like superfamily/Ribonuclease H"/>
    <property type="match status" value="1"/>
</dbReference>